<dbReference type="PANTHER" id="PTHR47338:SF20">
    <property type="entry name" value="ZN(II)2CYS6 TRANSCRIPTION FACTOR (EUROFUNG)"/>
    <property type="match status" value="1"/>
</dbReference>
<dbReference type="Pfam" id="PF00172">
    <property type="entry name" value="Zn_clus"/>
    <property type="match status" value="1"/>
</dbReference>
<dbReference type="InterPro" id="IPR050815">
    <property type="entry name" value="TF_fung"/>
</dbReference>
<keyword evidence="3" id="KW-0805">Transcription regulation</keyword>
<dbReference type="AlphaFoldDB" id="A0A6A6NXR1"/>
<evidence type="ECO:0000313" key="8">
    <source>
        <dbReference type="Proteomes" id="UP000799766"/>
    </source>
</evidence>
<dbReference type="OrthoDB" id="3862662at2759"/>
<dbReference type="GO" id="GO:0000981">
    <property type="term" value="F:DNA-binding transcription factor activity, RNA polymerase II-specific"/>
    <property type="evidence" value="ECO:0007669"/>
    <property type="project" value="InterPro"/>
</dbReference>
<evidence type="ECO:0000256" key="3">
    <source>
        <dbReference type="ARBA" id="ARBA00023015"/>
    </source>
</evidence>
<dbReference type="InterPro" id="IPR001138">
    <property type="entry name" value="Zn2Cys6_DnaBD"/>
</dbReference>
<evidence type="ECO:0000313" key="7">
    <source>
        <dbReference type="EMBL" id="KAF2456242.1"/>
    </source>
</evidence>
<organism evidence="7 8">
    <name type="scientific">Lineolata rhizophorae</name>
    <dbReference type="NCBI Taxonomy" id="578093"/>
    <lineage>
        <taxon>Eukaryota</taxon>
        <taxon>Fungi</taxon>
        <taxon>Dikarya</taxon>
        <taxon>Ascomycota</taxon>
        <taxon>Pezizomycotina</taxon>
        <taxon>Dothideomycetes</taxon>
        <taxon>Dothideomycetes incertae sedis</taxon>
        <taxon>Lineolatales</taxon>
        <taxon>Lineolataceae</taxon>
        <taxon>Lineolata</taxon>
    </lineage>
</organism>
<dbReference type="EMBL" id="MU001684">
    <property type="protein sequence ID" value="KAF2456242.1"/>
    <property type="molecule type" value="Genomic_DNA"/>
</dbReference>
<sequence length="158" mass="18236">MLCRQRKTRCDRKRLSCSFCGKNSFECQFVTSRKAPGVRAGCVSELERRITVRLENEFQEFKEQSRLLTGSTARNDPAISAPLVEPKVVATETLGRCDSTAFSSISGKQLREYRNLSPSHLARFCEVWFEKYHLWFPVLHQPTTLDSCRRLIEQPHLP</sequence>
<evidence type="ECO:0000256" key="4">
    <source>
        <dbReference type="ARBA" id="ARBA00023163"/>
    </source>
</evidence>
<keyword evidence="2" id="KW-0479">Metal-binding</keyword>
<dbReference type="GO" id="GO:0005634">
    <property type="term" value="C:nucleus"/>
    <property type="evidence" value="ECO:0007669"/>
    <property type="project" value="UniProtKB-SubCell"/>
</dbReference>
<comment type="subcellular location">
    <subcellularLocation>
        <location evidence="1">Nucleus</location>
    </subcellularLocation>
</comment>
<evidence type="ECO:0000256" key="5">
    <source>
        <dbReference type="ARBA" id="ARBA00023242"/>
    </source>
</evidence>
<evidence type="ECO:0000259" key="6">
    <source>
        <dbReference type="Pfam" id="PF00172"/>
    </source>
</evidence>
<name>A0A6A6NXR1_9PEZI</name>
<dbReference type="Gene3D" id="4.10.240.10">
    <property type="entry name" value="Zn(2)-C6 fungal-type DNA-binding domain"/>
    <property type="match status" value="1"/>
</dbReference>
<dbReference type="Proteomes" id="UP000799766">
    <property type="component" value="Unassembled WGS sequence"/>
</dbReference>
<dbReference type="PANTHER" id="PTHR47338">
    <property type="entry name" value="ZN(II)2CYS6 TRANSCRIPTION FACTOR (EUROFUNG)-RELATED"/>
    <property type="match status" value="1"/>
</dbReference>
<gene>
    <name evidence="7" type="ORF">BDY21DRAFT_348347</name>
</gene>
<feature type="domain" description="Zn(2)-C6 fungal-type" evidence="6">
    <location>
        <begin position="3"/>
        <end position="33"/>
    </location>
</feature>
<keyword evidence="5" id="KW-0539">Nucleus</keyword>
<keyword evidence="4" id="KW-0804">Transcription</keyword>
<dbReference type="CDD" id="cd00067">
    <property type="entry name" value="GAL4"/>
    <property type="match status" value="1"/>
</dbReference>
<evidence type="ECO:0000256" key="2">
    <source>
        <dbReference type="ARBA" id="ARBA00022723"/>
    </source>
</evidence>
<reference evidence="7" key="1">
    <citation type="journal article" date="2020" name="Stud. Mycol.">
        <title>101 Dothideomycetes genomes: a test case for predicting lifestyles and emergence of pathogens.</title>
        <authorList>
            <person name="Haridas S."/>
            <person name="Albert R."/>
            <person name="Binder M."/>
            <person name="Bloem J."/>
            <person name="Labutti K."/>
            <person name="Salamov A."/>
            <person name="Andreopoulos B."/>
            <person name="Baker S."/>
            <person name="Barry K."/>
            <person name="Bills G."/>
            <person name="Bluhm B."/>
            <person name="Cannon C."/>
            <person name="Castanera R."/>
            <person name="Culley D."/>
            <person name="Daum C."/>
            <person name="Ezra D."/>
            <person name="Gonzalez J."/>
            <person name="Henrissat B."/>
            <person name="Kuo A."/>
            <person name="Liang C."/>
            <person name="Lipzen A."/>
            <person name="Lutzoni F."/>
            <person name="Magnuson J."/>
            <person name="Mondo S."/>
            <person name="Nolan M."/>
            <person name="Ohm R."/>
            <person name="Pangilinan J."/>
            <person name="Park H.-J."/>
            <person name="Ramirez L."/>
            <person name="Alfaro M."/>
            <person name="Sun H."/>
            <person name="Tritt A."/>
            <person name="Yoshinaga Y."/>
            <person name="Zwiers L.-H."/>
            <person name="Turgeon B."/>
            <person name="Goodwin S."/>
            <person name="Spatafora J."/>
            <person name="Crous P."/>
            <person name="Grigoriev I."/>
        </authorList>
    </citation>
    <scope>NUCLEOTIDE SEQUENCE</scope>
    <source>
        <strain evidence="7">ATCC 16933</strain>
    </source>
</reference>
<protein>
    <recommendedName>
        <fullName evidence="6">Zn(2)-C6 fungal-type domain-containing protein</fullName>
    </recommendedName>
</protein>
<proteinExistence type="predicted"/>
<dbReference type="GO" id="GO:0008270">
    <property type="term" value="F:zinc ion binding"/>
    <property type="evidence" value="ECO:0007669"/>
    <property type="project" value="InterPro"/>
</dbReference>
<dbReference type="SUPFAM" id="SSF57701">
    <property type="entry name" value="Zn2/Cys6 DNA-binding domain"/>
    <property type="match status" value="1"/>
</dbReference>
<dbReference type="InterPro" id="IPR036864">
    <property type="entry name" value="Zn2-C6_fun-type_DNA-bd_sf"/>
</dbReference>
<accession>A0A6A6NXR1</accession>
<keyword evidence="8" id="KW-1185">Reference proteome</keyword>
<evidence type="ECO:0000256" key="1">
    <source>
        <dbReference type="ARBA" id="ARBA00004123"/>
    </source>
</evidence>